<feature type="transmembrane region" description="Helical" evidence="1">
    <location>
        <begin position="160"/>
        <end position="190"/>
    </location>
</feature>
<accession>A0A7X9HGT5</accession>
<evidence type="ECO:0000313" key="4">
    <source>
        <dbReference type="Proteomes" id="UP000526033"/>
    </source>
</evidence>
<evidence type="ECO:0000259" key="2">
    <source>
        <dbReference type="Pfam" id="PF13231"/>
    </source>
</evidence>
<dbReference type="Proteomes" id="UP000526033">
    <property type="component" value="Unassembled WGS sequence"/>
</dbReference>
<reference evidence="3 4" key="1">
    <citation type="journal article" date="2020" name="Biotechnol. Biofuels">
        <title>New insights from the biogas microbiome by comprehensive genome-resolved metagenomics of nearly 1600 species originating from multiple anaerobic digesters.</title>
        <authorList>
            <person name="Campanaro S."/>
            <person name="Treu L."/>
            <person name="Rodriguez-R L.M."/>
            <person name="Kovalovszki A."/>
            <person name="Ziels R.M."/>
            <person name="Maus I."/>
            <person name="Zhu X."/>
            <person name="Kougias P.G."/>
            <person name="Basile A."/>
            <person name="Luo G."/>
            <person name="Schluter A."/>
            <person name="Konstantinidis K.T."/>
            <person name="Angelidaki I."/>
        </authorList>
    </citation>
    <scope>NUCLEOTIDE SEQUENCE [LARGE SCALE GENOMIC DNA]</scope>
    <source>
        <strain evidence="3">AS27yjCOA_165</strain>
    </source>
</reference>
<dbReference type="InterPro" id="IPR038731">
    <property type="entry name" value="RgtA/B/C-like"/>
</dbReference>
<comment type="caution">
    <text evidence="3">The sequence shown here is derived from an EMBL/GenBank/DDBJ whole genome shotgun (WGS) entry which is preliminary data.</text>
</comment>
<dbReference type="EMBL" id="JAAZNL010000004">
    <property type="protein sequence ID" value="NMB69651.1"/>
    <property type="molecule type" value="Genomic_DNA"/>
</dbReference>
<sequence>MFTAIKNNRHLLAVIVAFLLFVVIVGVKGNFPTNDDWYFVRQVKAFDLGIFKLHAKVLPIFIVQGFLGLLWGTLFGIGFDSLRILTLLVTLFSGIILYRTILLVTPQKRLAGLGMFIYLFNPIVLSSAFTFMTENYYLLFMVCSVYFAVKFFNLNRTKEFYLALLFMLLTSLVRQTGLFLFLAFFAAASWKNVKNISWRKTLFFFFSLTVTILLIVFWPRYQTSVIDKSINLSSGYNVILERLSVYLLAIPMLVFWISPLFIIKKPSVGRLFDVSVLTWLFSYIVFRVDIFPLGSVFYFESLHIKSGFRHSLSIFDNVPAKIVMSVYLGLLISVSAIYVFNKIKKIHINNRVTVFLWLCVVGVLTPILLTPTVYDRYFTPLIVFTVLLLIPEIKSQSKIFTLGILIFAFISVVNVYEFIIVKSLKHKLYESLLADSTVNVTERDIYIDDTYSKYLYAEEQEDYAGRGQNLPVGLVHKCFIQQYTIDGPFTLFIKNLEDKVEKRIKNPSVYGSTPPIRNIRISKHLNELNRNEMYFSPLYSIIGKTAFVGSWCDK</sequence>
<feature type="transmembrane region" description="Helical" evidence="1">
    <location>
        <begin position="57"/>
        <end position="77"/>
    </location>
</feature>
<feature type="transmembrane region" description="Helical" evidence="1">
    <location>
        <begin position="400"/>
        <end position="421"/>
    </location>
</feature>
<keyword evidence="1" id="KW-0812">Transmembrane</keyword>
<name>A0A7X9HGT5_UNCKA</name>
<organism evidence="3 4">
    <name type="scientific">candidate division WWE3 bacterium</name>
    <dbReference type="NCBI Taxonomy" id="2053526"/>
    <lineage>
        <taxon>Bacteria</taxon>
        <taxon>Katanobacteria</taxon>
    </lineage>
</organism>
<gene>
    <name evidence="3" type="ORF">GYA27_00405</name>
</gene>
<evidence type="ECO:0000313" key="3">
    <source>
        <dbReference type="EMBL" id="NMB69651.1"/>
    </source>
</evidence>
<feature type="transmembrane region" description="Helical" evidence="1">
    <location>
        <begin position="110"/>
        <end position="129"/>
    </location>
</feature>
<dbReference type="Pfam" id="PF13231">
    <property type="entry name" value="PMT_2"/>
    <property type="match status" value="1"/>
</dbReference>
<feature type="transmembrane region" description="Helical" evidence="1">
    <location>
        <begin position="84"/>
        <end position="104"/>
    </location>
</feature>
<feature type="transmembrane region" description="Helical" evidence="1">
    <location>
        <begin position="318"/>
        <end position="340"/>
    </location>
</feature>
<protein>
    <recommendedName>
        <fullName evidence="2">Glycosyltransferase RgtA/B/C/D-like domain-containing protein</fullName>
    </recommendedName>
</protein>
<keyword evidence="1" id="KW-1133">Transmembrane helix</keyword>
<feature type="transmembrane region" description="Helical" evidence="1">
    <location>
        <begin position="274"/>
        <end position="298"/>
    </location>
</feature>
<dbReference type="AlphaFoldDB" id="A0A7X9HGT5"/>
<evidence type="ECO:0000256" key="1">
    <source>
        <dbReference type="SAM" id="Phobius"/>
    </source>
</evidence>
<keyword evidence="1" id="KW-0472">Membrane</keyword>
<proteinExistence type="predicted"/>
<feature type="transmembrane region" description="Helical" evidence="1">
    <location>
        <begin position="352"/>
        <end position="371"/>
    </location>
</feature>
<feature type="transmembrane region" description="Helical" evidence="1">
    <location>
        <begin position="12"/>
        <end position="31"/>
    </location>
</feature>
<feature type="transmembrane region" description="Helical" evidence="1">
    <location>
        <begin position="202"/>
        <end position="221"/>
    </location>
</feature>
<feature type="domain" description="Glycosyltransferase RgtA/B/C/D-like" evidence="2">
    <location>
        <begin position="73"/>
        <end position="218"/>
    </location>
</feature>
<feature type="transmembrane region" description="Helical" evidence="1">
    <location>
        <begin position="243"/>
        <end position="262"/>
    </location>
</feature>